<proteinExistence type="predicted"/>
<dbReference type="InterPro" id="IPR040254">
    <property type="entry name" value="Ecm3-like"/>
</dbReference>
<dbReference type="Proteomes" id="UP000193642">
    <property type="component" value="Unassembled WGS sequence"/>
</dbReference>
<feature type="transmembrane region" description="Helical" evidence="1">
    <location>
        <begin position="350"/>
        <end position="369"/>
    </location>
</feature>
<feature type="transmembrane region" description="Helical" evidence="1">
    <location>
        <begin position="267"/>
        <end position="289"/>
    </location>
</feature>
<feature type="transmembrane region" description="Helical" evidence="1">
    <location>
        <begin position="6"/>
        <end position="32"/>
    </location>
</feature>
<sequence>MPNINLTGPIVWAACRPILKLIFAMGIGVFMAKNKVLEASGSKVIAKVLNPCLLFSNVVVGINFQNLYEFGVMNLASMCHLSLGWILGCIGFRYGTISLAIILSLGNTPPFQPVGYTCFGIDVAGMPRESVGGRMSVVSAAASVGATVRRLSRNKELSGRFSMDGVKKEEESGGGGEVRRTVVDRQEGFDEEDGMQFTKEVAQEGGDAQIAVQDQISVIGPHTKSEPNKKRADDAETVHLEHEFQEEDPIKVTCWTVLKWLWMQIQFALTSLLSPANTATIVGLFVASIPALKGLFVKPQNHFLIEALQFLGGGARLVSPKIIIGISLCRLVVMPLLVSGGVIDADDKMFRFVLMLEACMPTASSTVYFTQMWHPKGEADAIAGVILVQYCLGFVCLTLSLSVILSLLS</sequence>
<keyword evidence="1" id="KW-1133">Transmembrane helix</keyword>
<comment type="caution">
    <text evidence="2">The sequence shown here is derived from an EMBL/GenBank/DDBJ whole genome shotgun (WGS) entry which is preliminary data.</text>
</comment>
<reference evidence="2 3" key="1">
    <citation type="submission" date="2016-07" db="EMBL/GenBank/DDBJ databases">
        <title>Pervasive Adenine N6-methylation of Active Genes in Fungi.</title>
        <authorList>
            <consortium name="DOE Joint Genome Institute"/>
            <person name="Mondo S.J."/>
            <person name="Dannebaum R.O."/>
            <person name="Kuo R.C."/>
            <person name="Labutti K."/>
            <person name="Haridas S."/>
            <person name="Kuo A."/>
            <person name="Salamov A."/>
            <person name="Ahrendt S.R."/>
            <person name="Lipzen A."/>
            <person name="Sullivan W."/>
            <person name="Andreopoulos W.B."/>
            <person name="Clum A."/>
            <person name="Lindquist E."/>
            <person name="Daum C."/>
            <person name="Ramamoorthy G.K."/>
            <person name="Gryganskyi A."/>
            <person name="Culley D."/>
            <person name="Magnuson J.K."/>
            <person name="James T.Y."/>
            <person name="O'Malley M.A."/>
            <person name="Stajich J.E."/>
            <person name="Spatafora J.W."/>
            <person name="Visel A."/>
            <person name="Grigoriev I.V."/>
        </authorList>
    </citation>
    <scope>NUCLEOTIDE SEQUENCE [LARGE SCALE GENOMIC DNA]</scope>
    <source>
        <strain evidence="2 3">JEL800</strain>
    </source>
</reference>
<protein>
    <recommendedName>
        <fullName evidence="4">Auxin efflux carrier</fullName>
    </recommendedName>
</protein>
<dbReference type="PANTHER" id="PTHR31274">
    <property type="entry name" value="PROTEIN ECM3"/>
    <property type="match status" value="1"/>
</dbReference>
<evidence type="ECO:0000313" key="2">
    <source>
        <dbReference type="EMBL" id="ORY45918.1"/>
    </source>
</evidence>
<keyword evidence="3" id="KW-1185">Reference proteome</keyword>
<evidence type="ECO:0000313" key="3">
    <source>
        <dbReference type="Proteomes" id="UP000193642"/>
    </source>
</evidence>
<dbReference type="STRING" id="329046.A0A1Y2CFR9"/>
<feature type="transmembrane region" description="Helical" evidence="1">
    <location>
        <begin position="322"/>
        <end position="343"/>
    </location>
</feature>
<dbReference type="PANTHER" id="PTHR31274:SF1">
    <property type="entry name" value="AGL149CP"/>
    <property type="match status" value="1"/>
</dbReference>
<evidence type="ECO:0000256" key="1">
    <source>
        <dbReference type="SAM" id="Phobius"/>
    </source>
</evidence>
<organism evidence="2 3">
    <name type="scientific">Rhizoclosmatium globosum</name>
    <dbReference type="NCBI Taxonomy" id="329046"/>
    <lineage>
        <taxon>Eukaryota</taxon>
        <taxon>Fungi</taxon>
        <taxon>Fungi incertae sedis</taxon>
        <taxon>Chytridiomycota</taxon>
        <taxon>Chytridiomycota incertae sedis</taxon>
        <taxon>Chytridiomycetes</taxon>
        <taxon>Chytridiales</taxon>
        <taxon>Chytriomycetaceae</taxon>
        <taxon>Rhizoclosmatium</taxon>
    </lineage>
</organism>
<keyword evidence="1" id="KW-0472">Membrane</keyword>
<feature type="transmembrane region" description="Helical" evidence="1">
    <location>
        <begin position="84"/>
        <end position="105"/>
    </location>
</feature>
<dbReference type="OrthoDB" id="435607at2759"/>
<dbReference type="AlphaFoldDB" id="A0A1Y2CFR9"/>
<gene>
    <name evidence="2" type="ORF">BCR33DRAFT_715943</name>
</gene>
<name>A0A1Y2CFR9_9FUNG</name>
<dbReference type="EMBL" id="MCGO01000018">
    <property type="protein sequence ID" value="ORY45918.1"/>
    <property type="molecule type" value="Genomic_DNA"/>
</dbReference>
<accession>A0A1Y2CFR9</accession>
<feature type="transmembrane region" description="Helical" evidence="1">
    <location>
        <begin position="381"/>
        <end position="408"/>
    </location>
</feature>
<feature type="transmembrane region" description="Helical" evidence="1">
    <location>
        <begin position="44"/>
        <end position="64"/>
    </location>
</feature>
<evidence type="ECO:0008006" key="4">
    <source>
        <dbReference type="Google" id="ProtNLM"/>
    </source>
</evidence>
<keyword evidence="1" id="KW-0812">Transmembrane</keyword>